<dbReference type="AlphaFoldDB" id="A0A7S8HCQ4"/>
<dbReference type="KEGG" id="kmn:HW532_14975"/>
<evidence type="ECO:0000313" key="3">
    <source>
        <dbReference type="Proteomes" id="UP000593594"/>
    </source>
</evidence>
<dbReference type="InterPro" id="IPR000073">
    <property type="entry name" value="AB_hydrolase_1"/>
</dbReference>
<dbReference type="SUPFAM" id="SSF53474">
    <property type="entry name" value="alpha/beta-Hydrolases"/>
    <property type="match status" value="1"/>
</dbReference>
<protein>
    <submittedName>
        <fullName evidence="2">Alpha/beta fold hydrolase</fullName>
    </submittedName>
</protein>
<proteinExistence type="predicted"/>
<accession>A0A7S8HCQ4</accession>
<reference evidence="2 3" key="1">
    <citation type="submission" date="2020-06" db="EMBL/GenBank/DDBJ databases">
        <title>Genome sequence of 2 isolates from Red Sea Mangroves.</title>
        <authorList>
            <person name="Sefrji F."/>
            <person name="Michoud G."/>
            <person name="Merlino G."/>
            <person name="Daffonchio D."/>
        </authorList>
    </citation>
    <scope>NUCLEOTIDE SEQUENCE [LARGE SCALE GENOMIC DNA]</scope>
    <source>
        <strain evidence="2 3">R1DC25</strain>
    </source>
</reference>
<dbReference type="EMBL" id="CP058214">
    <property type="protein sequence ID" value="QPC43876.1"/>
    <property type="molecule type" value="Genomic_DNA"/>
</dbReference>
<evidence type="ECO:0000259" key="1">
    <source>
        <dbReference type="Pfam" id="PF12697"/>
    </source>
</evidence>
<keyword evidence="2" id="KW-0378">Hydrolase</keyword>
<dbReference type="Gene3D" id="3.40.50.1820">
    <property type="entry name" value="alpha/beta hydrolase"/>
    <property type="match status" value="1"/>
</dbReference>
<organism evidence="2 3">
    <name type="scientific">Kaustia mangrovi</name>
    <dbReference type="NCBI Taxonomy" id="2593653"/>
    <lineage>
        <taxon>Bacteria</taxon>
        <taxon>Pseudomonadati</taxon>
        <taxon>Pseudomonadota</taxon>
        <taxon>Alphaproteobacteria</taxon>
        <taxon>Hyphomicrobiales</taxon>
        <taxon>Parvibaculaceae</taxon>
        <taxon>Kaustia</taxon>
    </lineage>
</organism>
<gene>
    <name evidence="2" type="ORF">HW532_14975</name>
</gene>
<evidence type="ECO:0000313" key="2">
    <source>
        <dbReference type="EMBL" id="QPC43876.1"/>
    </source>
</evidence>
<dbReference type="PANTHER" id="PTHR43265">
    <property type="entry name" value="ESTERASE ESTD"/>
    <property type="match status" value="1"/>
</dbReference>
<sequence>MVQDREACPKVRALSVRLLRVLAVLTVIAMPDPLRAETLTIPGPEGPLEGEMILVPEARAGVVIVPGSGPVDRDGNGPMGLRSDSYKLLADGLSRAGVSTLRIDKRGFFGSAGAVADPEDVTIAAYAEDAGRWLSAFADKAGLPCVWLAGHSEGGLVALVAAAQGNEPCGLILLATPGRPLGVLMREQFRANPANAPYLEELDGLVAALERGETRDPDTVSAPLRPLFRPGLQRYMTQLFDYDPAAIASGIEMPVLILQGETDIQVRPQDARRLSEAMPQARLVLLPGVTHMLKTGVPGEPLATYTDPGLPLDPAVARTIADFVGATQGP</sequence>
<feature type="domain" description="AB hydrolase-1" evidence="1">
    <location>
        <begin position="62"/>
        <end position="292"/>
    </location>
</feature>
<dbReference type="GO" id="GO:0052689">
    <property type="term" value="F:carboxylic ester hydrolase activity"/>
    <property type="evidence" value="ECO:0007669"/>
    <property type="project" value="TreeGrafter"/>
</dbReference>
<dbReference type="InterPro" id="IPR053145">
    <property type="entry name" value="AB_hydrolase_Est10"/>
</dbReference>
<dbReference type="Pfam" id="PF12697">
    <property type="entry name" value="Abhydrolase_6"/>
    <property type="match status" value="1"/>
</dbReference>
<name>A0A7S8HCQ4_9HYPH</name>
<keyword evidence="3" id="KW-1185">Reference proteome</keyword>
<dbReference type="InterPro" id="IPR029058">
    <property type="entry name" value="AB_hydrolase_fold"/>
</dbReference>
<dbReference type="Proteomes" id="UP000593594">
    <property type="component" value="Chromosome"/>
</dbReference>
<dbReference type="PANTHER" id="PTHR43265:SF1">
    <property type="entry name" value="ESTERASE ESTD"/>
    <property type="match status" value="1"/>
</dbReference>